<keyword evidence="1" id="KW-0378">Hydrolase</keyword>
<evidence type="ECO:0000313" key="2">
    <source>
        <dbReference type="EMBL" id="PCJ18096.1"/>
    </source>
</evidence>
<dbReference type="InterPro" id="IPR050563">
    <property type="entry name" value="4-hydroxybenzoyl-CoA_TE"/>
</dbReference>
<proteinExistence type="predicted"/>
<dbReference type="GO" id="GO:0047617">
    <property type="term" value="F:fatty acyl-CoA hydrolase activity"/>
    <property type="evidence" value="ECO:0007669"/>
    <property type="project" value="TreeGrafter"/>
</dbReference>
<dbReference type="PANTHER" id="PTHR31793:SF37">
    <property type="entry name" value="ACYL-COA THIOESTER HYDROLASE YBGC"/>
    <property type="match status" value="1"/>
</dbReference>
<accession>A0A2A5AGW9</accession>
<protein>
    <submittedName>
        <fullName evidence="2">Thioesterase</fullName>
    </submittedName>
</protein>
<evidence type="ECO:0000256" key="1">
    <source>
        <dbReference type="ARBA" id="ARBA00022801"/>
    </source>
</evidence>
<organism evidence="2 3">
    <name type="scientific">SAR86 cluster bacterium</name>
    <dbReference type="NCBI Taxonomy" id="2030880"/>
    <lineage>
        <taxon>Bacteria</taxon>
        <taxon>Pseudomonadati</taxon>
        <taxon>Pseudomonadota</taxon>
        <taxon>Gammaproteobacteria</taxon>
        <taxon>SAR86 cluster</taxon>
    </lineage>
</organism>
<name>A0A2A5AGW9_9GAMM</name>
<sequence>MPEWDHPNPHIYDVEVQASDIDGMGHANNACYVIWCEQCAWSHSETLGLSVKDYQRLDRGVAIHKAQYEYFLPSFKDEKLMVGTWLIACDQKLRLERKFQMINLDTQETVLRGHWQLICVSLKSGKAARLPKEFIDIYGSAVI</sequence>
<dbReference type="EMBL" id="NVVJ01000102">
    <property type="protein sequence ID" value="PCJ18096.1"/>
    <property type="molecule type" value="Genomic_DNA"/>
</dbReference>
<comment type="caution">
    <text evidence="2">The sequence shown here is derived from an EMBL/GenBank/DDBJ whole genome shotgun (WGS) entry which is preliminary data.</text>
</comment>
<dbReference type="PANTHER" id="PTHR31793">
    <property type="entry name" value="4-HYDROXYBENZOYL-COA THIOESTERASE FAMILY MEMBER"/>
    <property type="match status" value="1"/>
</dbReference>
<gene>
    <name evidence="2" type="ORF">COA96_17125</name>
</gene>
<reference evidence="3" key="1">
    <citation type="submission" date="2017-08" db="EMBL/GenBank/DDBJ databases">
        <title>A dynamic microbial community with high functional redundancy inhabits the cold, oxic subseafloor aquifer.</title>
        <authorList>
            <person name="Tully B.J."/>
            <person name="Wheat C.G."/>
            <person name="Glazer B.T."/>
            <person name="Huber J.A."/>
        </authorList>
    </citation>
    <scope>NUCLEOTIDE SEQUENCE [LARGE SCALE GENOMIC DNA]</scope>
</reference>
<dbReference type="SUPFAM" id="SSF54637">
    <property type="entry name" value="Thioesterase/thiol ester dehydrase-isomerase"/>
    <property type="match status" value="1"/>
</dbReference>
<evidence type="ECO:0000313" key="3">
    <source>
        <dbReference type="Proteomes" id="UP000218327"/>
    </source>
</evidence>
<dbReference type="Gene3D" id="3.10.129.10">
    <property type="entry name" value="Hotdog Thioesterase"/>
    <property type="match status" value="1"/>
</dbReference>
<dbReference type="AlphaFoldDB" id="A0A2A5AGW9"/>
<dbReference type="Proteomes" id="UP000218327">
    <property type="component" value="Unassembled WGS sequence"/>
</dbReference>
<dbReference type="InterPro" id="IPR029069">
    <property type="entry name" value="HotDog_dom_sf"/>
</dbReference>
<dbReference type="CDD" id="cd00586">
    <property type="entry name" value="4HBT"/>
    <property type="match status" value="1"/>
</dbReference>
<dbReference type="Pfam" id="PF13279">
    <property type="entry name" value="4HBT_2"/>
    <property type="match status" value="1"/>
</dbReference>